<evidence type="ECO:0000313" key="8">
    <source>
        <dbReference type="EMBL" id="CAB5022821.1"/>
    </source>
</evidence>
<sequence length="326" mass="35145">MHESAAAWFERRTTSAEDWPIDLLMALKGATRVSVVLPALNEEATVGRIVESIRLSLGSGAPTSRRLVDELVVLDSGSSDRTGDVARRAGATVVHRDDVLPHLPAVRGKGEAMWRSLAATTGELVVFIDADLQSFTPRYITGLLGPLLADDAVHLVKAVYERPLIEGSTVVSAGGGRVTELLARPLLNALWPELAGVVQPLAGEYAARRSLLEQVPFPCGYGVEIALLVDTLDLLGLDAIAQVDLGVRVHRHHDELRLGRMAAEILRTALHRRARRGDLVELGALGSTITQFDRATTGFSHHTHDVAGLERPPMSTVAEYAGRISH</sequence>
<evidence type="ECO:0000256" key="1">
    <source>
        <dbReference type="ARBA" id="ARBA00001946"/>
    </source>
</evidence>
<keyword evidence="4" id="KW-0808">Transferase</keyword>
<dbReference type="GO" id="GO:0016757">
    <property type="term" value="F:glycosyltransferase activity"/>
    <property type="evidence" value="ECO:0007669"/>
    <property type="project" value="UniProtKB-KW"/>
</dbReference>
<evidence type="ECO:0000256" key="4">
    <source>
        <dbReference type="ARBA" id="ARBA00022679"/>
    </source>
</evidence>
<evidence type="ECO:0000256" key="5">
    <source>
        <dbReference type="ARBA" id="ARBA00022842"/>
    </source>
</evidence>
<keyword evidence="3" id="KW-0328">Glycosyltransferase</keyword>
<evidence type="ECO:0000313" key="7">
    <source>
        <dbReference type="EMBL" id="CAB4926221.1"/>
    </source>
</evidence>
<reference evidence="7" key="1">
    <citation type="submission" date="2020-05" db="EMBL/GenBank/DDBJ databases">
        <authorList>
            <person name="Chiriac C."/>
            <person name="Salcher M."/>
            <person name="Ghai R."/>
            <person name="Kavagutti S V."/>
        </authorList>
    </citation>
    <scope>NUCLEOTIDE SEQUENCE</scope>
</reference>
<name>A0A6J7I694_9ZZZZ</name>
<evidence type="ECO:0000256" key="2">
    <source>
        <dbReference type="ARBA" id="ARBA00006739"/>
    </source>
</evidence>
<dbReference type="InterPro" id="IPR050256">
    <property type="entry name" value="Glycosyltransferase_2"/>
</dbReference>
<dbReference type="Pfam" id="PF00535">
    <property type="entry name" value="Glycos_transf_2"/>
    <property type="match status" value="1"/>
</dbReference>
<dbReference type="CDD" id="cd04179">
    <property type="entry name" value="DPM_DPG-synthase_like"/>
    <property type="match status" value="1"/>
</dbReference>
<dbReference type="Gene3D" id="3.90.550.10">
    <property type="entry name" value="Spore Coat Polysaccharide Biosynthesis Protein SpsA, Chain A"/>
    <property type="match status" value="1"/>
</dbReference>
<comment type="similarity">
    <text evidence="2">Belongs to the glycosyltransferase 2 family.</text>
</comment>
<dbReference type="AlphaFoldDB" id="A0A6J7I694"/>
<dbReference type="PANTHER" id="PTHR48090">
    <property type="entry name" value="UNDECAPRENYL-PHOSPHATE 4-DEOXY-4-FORMAMIDO-L-ARABINOSE TRANSFERASE-RELATED"/>
    <property type="match status" value="1"/>
</dbReference>
<organism evidence="7">
    <name type="scientific">freshwater metagenome</name>
    <dbReference type="NCBI Taxonomy" id="449393"/>
    <lineage>
        <taxon>unclassified sequences</taxon>
        <taxon>metagenomes</taxon>
        <taxon>ecological metagenomes</taxon>
    </lineage>
</organism>
<accession>A0A6J7I694</accession>
<comment type="cofactor">
    <cofactor evidence="1">
        <name>Mg(2+)</name>
        <dbReference type="ChEBI" id="CHEBI:18420"/>
    </cofactor>
</comment>
<gene>
    <name evidence="7" type="ORF">UFOPK3752_00144</name>
    <name evidence="8" type="ORF">UFOPK4150_00352</name>
</gene>
<proteinExistence type="inferred from homology"/>
<dbReference type="EMBL" id="CAFBPU010000005">
    <property type="protein sequence ID" value="CAB5022821.1"/>
    <property type="molecule type" value="Genomic_DNA"/>
</dbReference>
<dbReference type="InterPro" id="IPR001173">
    <property type="entry name" value="Glyco_trans_2-like"/>
</dbReference>
<dbReference type="NCBIfam" id="NF010496">
    <property type="entry name" value="PRK13915.1"/>
    <property type="match status" value="1"/>
</dbReference>
<feature type="domain" description="Glycosyltransferase 2-like" evidence="6">
    <location>
        <begin position="34"/>
        <end position="156"/>
    </location>
</feature>
<protein>
    <submittedName>
        <fullName evidence="7">Unannotated protein</fullName>
    </submittedName>
</protein>
<dbReference type="SUPFAM" id="SSF53448">
    <property type="entry name" value="Nucleotide-diphospho-sugar transferases"/>
    <property type="match status" value="1"/>
</dbReference>
<dbReference type="PANTHER" id="PTHR48090:SF10">
    <property type="entry name" value="GLUCOSYL-3-PHOSPHOGLYCERATE SYNTHASE"/>
    <property type="match status" value="1"/>
</dbReference>
<keyword evidence="5" id="KW-0460">Magnesium</keyword>
<dbReference type="EMBL" id="CAFBND010000004">
    <property type="protein sequence ID" value="CAB4926221.1"/>
    <property type="molecule type" value="Genomic_DNA"/>
</dbReference>
<evidence type="ECO:0000259" key="6">
    <source>
        <dbReference type="Pfam" id="PF00535"/>
    </source>
</evidence>
<evidence type="ECO:0000256" key="3">
    <source>
        <dbReference type="ARBA" id="ARBA00022676"/>
    </source>
</evidence>
<dbReference type="InterPro" id="IPR029044">
    <property type="entry name" value="Nucleotide-diphossugar_trans"/>
</dbReference>